<dbReference type="EMBL" id="WWCJ01000012">
    <property type="protein sequence ID" value="MYN03897.1"/>
    <property type="molecule type" value="Genomic_DNA"/>
</dbReference>
<gene>
    <name evidence="1" type="ORF">GTP41_17525</name>
</gene>
<dbReference type="Proteomes" id="UP000448575">
    <property type="component" value="Unassembled WGS sequence"/>
</dbReference>
<reference evidence="1 2" key="1">
    <citation type="submission" date="2019-12" db="EMBL/GenBank/DDBJ databases">
        <title>Novel species isolated from a subtropical stream in China.</title>
        <authorList>
            <person name="Lu H."/>
        </authorList>
    </citation>
    <scope>NUCLEOTIDE SEQUENCE [LARGE SCALE GENOMIC DNA]</scope>
    <source>
        <strain evidence="1 2">DS3</strain>
    </source>
</reference>
<protein>
    <submittedName>
        <fullName evidence="1">DUF4936 family protein</fullName>
    </submittedName>
</protein>
<evidence type="ECO:0000313" key="2">
    <source>
        <dbReference type="Proteomes" id="UP000448575"/>
    </source>
</evidence>
<dbReference type="Pfam" id="PF16290">
    <property type="entry name" value="DUF4936"/>
    <property type="match status" value="1"/>
</dbReference>
<sequence>MDFYVYYKVQDAAAADLQAAVIAMQAALAGAHGVAPQLKRRPSGADGAQTWMEVYPGVTPAAFAPALDAAVAQAGLARWIAGPRHVELFEDLPPCA</sequence>
<dbReference type="AlphaFoldDB" id="A0A6N9HKX5"/>
<organism evidence="1 2">
    <name type="scientific">Pseudoduganella guangdongensis</name>
    <dbReference type="NCBI Taxonomy" id="2692179"/>
    <lineage>
        <taxon>Bacteria</taxon>
        <taxon>Pseudomonadati</taxon>
        <taxon>Pseudomonadota</taxon>
        <taxon>Betaproteobacteria</taxon>
        <taxon>Burkholderiales</taxon>
        <taxon>Oxalobacteraceae</taxon>
        <taxon>Telluria group</taxon>
        <taxon>Pseudoduganella</taxon>
    </lineage>
</organism>
<evidence type="ECO:0000313" key="1">
    <source>
        <dbReference type="EMBL" id="MYN03897.1"/>
    </source>
</evidence>
<name>A0A6N9HKX5_9BURK</name>
<proteinExistence type="predicted"/>
<dbReference type="RefSeq" id="WP_161026865.1">
    <property type="nucleotide sequence ID" value="NZ_WWCJ01000012.1"/>
</dbReference>
<accession>A0A6N9HKX5</accession>
<dbReference type="InterPro" id="IPR032556">
    <property type="entry name" value="DUF4936"/>
</dbReference>
<keyword evidence="2" id="KW-1185">Reference proteome</keyword>
<comment type="caution">
    <text evidence="1">The sequence shown here is derived from an EMBL/GenBank/DDBJ whole genome shotgun (WGS) entry which is preliminary data.</text>
</comment>